<keyword evidence="2" id="KW-1133">Transmembrane helix</keyword>
<organism evidence="3 4">
    <name type="scientific">Rhizobium deserti</name>
    <dbReference type="NCBI Taxonomy" id="2547961"/>
    <lineage>
        <taxon>Bacteria</taxon>
        <taxon>Pseudomonadati</taxon>
        <taxon>Pseudomonadota</taxon>
        <taxon>Alphaproteobacteria</taxon>
        <taxon>Hyphomicrobiales</taxon>
        <taxon>Rhizobiaceae</taxon>
        <taxon>Rhizobium/Agrobacterium group</taxon>
        <taxon>Rhizobium</taxon>
    </lineage>
</organism>
<dbReference type="AlphaFoldDB" id="A0A4R5UPA3"/>
<accession>A0A4R5UPA3</accession>
<dbReference type="Proteomes" id="UP000295238">
    <property type="component" value="Unassembled WGS sequence"/>
</dbReference>
<keyword evidence="2" id="KW-0812">Transmembrane</keyword>
<keyword evidence="4" id="KW-1185">Reference proteome</keyword>
<protein>
    <submittedName>
        <fullName evidence="3">DUF930 domain-containing protein</fullName>
    </submittedName>
</protein>
<name>A0A4R5UPA3_9HYPH</name>
<dbReference type="Pfam" id="PF06059">
    <property type="entry name" value="DUF930"/>
    <property type="match status" value="1"/>
</dbReference>
<feature type="transmembrane region" description="Helical" evidence="2">
    <location>
        <begin position="12"/>
        <end position="34"/>
    </location>
</feature>
<evidence type="ECO:0000256" key="1">
    <source>
        <dbReference type="SAM" id="MobiDB-lite"/>
    </source>
</evidence>
<evidence type="ECO:0000313" key="3">
    <source>
        <dbReference type="EMBL" id="TDK39751.1"/>
    </source>
</evidence>
<reference evidence="3 4" key="1">
    <citation type="submission" date="2019-03" db="EMBL/GenBank/DDBJ databases">
        <title>Rhizobium sp. nov., an bacterium isolated from biocrust in Mu Us Desert.</title>
        <authorList>
            <person name="Lixiong L."/>
        </authorList>
    </citation>
    <scope>NUCLEOTIDE SEQUENCE [LARGE SCALE GENOMIC DNA]</scope>
    <source>
        <strain evidence="3 4">SPY-1</strain>
    </source>
</reference>
<evidence type="ECO:0000256" key="2">
    <source>
        <dbReference type="SAM" id="Phobius"/>
    </source>
</evidence>
<proteinExistence type="predicted"/>
<feature type="compositionally biased region" description="Basic and acidic residues" evidence="1">
    <location>
        <begin position="56"/>
        <end position="103"/>
    </location>
</feature>
<dbReference type="InterPro" id="IPR009273">
    <property type="entry name" value="DUF930"/>
</dbReference>
<comment type="caution">
    <text evidence="3">The sequence shown here is derived from an EMBL/GenBank/DDBJ whole genome shotgun (WGS) entry which is preliminary data.</text>
</comment>
<sequence>MGNERNKSYGRIGWGISASILLHLLVAAGFFVHLPLPMSDPQKEETVDVELVPPPEPEKPPEKAPEKPPELKLPEPKPPEPKPEEPKKEEPKPEERNKEEPKPPEPPPKPPEAPEPAEPPPPPPPREPEQPKPEEPDPNRAEPEKAEQGKPQPLDVLRPVVEFGEEDSGPRQSLDGDSSVDQPAPVDEALEEDKPDAAPDISETADTAKGLEGSPVPDEITVPDVSSASADPQAKGAQDATVSDEVQAALVLPTPKPQTPAKPKADASAALSEAKRLFSVKDTGGAVARTAIGKIPREIRASQLCSTELREQLRHASPPYYPEMVPAPRLPTGTVMDVRRSAFRAEMQWYDVSFRCEVDDNVTKVVSFAFDIGAPVPRSEWRKRGFPDF</sequence>
<feature type="region of interest" description="Disordered" evidence="1">
    <location>
        <begin position="39"/>
        <end position="268"/>
    </location>
</feature>
<feature type="compositionally biased region" description="Basic and acidic residues" evidence="1">
    <location>
        <begin position="126"/>
        <end position="148"/>
    </location>
</feature>
<gene>
    <name evidence="3" type="ORF">E2F50_02140</name>
</gene>
<evidence type="ECO:0000313" key="4">
    <source>
        <dbReference type="Proteomes" id="UP000295238"/>
    </source>
</evidence>
<dbReference type="EMBL" id="SMTL01000001">
    <property type="protein sequence ID" value="TDK39751.1"/>
    <property type="molecule type" value="Genomic_DNA"/>
</dbReference>
<feature type="compositionally biased region" description="Pro residues" evidence="1">
    <location>
        <begin position="104"/>
        <end position="125"/>
    </location>
</feature>
<dbReference type="OrthoDB" id="9804158at2"/>
<keyword evidence="2" id="KW-0472">Membrane</keyword>